<evidence type="ECO:0000256" key="10">
    <source>
        <dbReference type="ARBA" id="ARBA00023014"/>
    </source>
</evidence>
<keyword evidence="14" id="KW-1185">Reference proteome</keyword>
<evidence type="ECO:0000256" key="11">
    <source>
        <dbReference type="ARBA" id="ARBA00023204"/>
    </source>
</evidence>
<keyword evidence="11" id="KW-0234">DNA repair</keyword>
<dbReference type="Gene3D" id="3.40.470.10">
    <property type="entry name" value="Uracil-DNA glycosylase-like domain"/>
    <property type="match status" value="1"/>
</dbReference>
<keyword evidence="10" id="KW-0411">Iron-sulfur</keyword>
<evidence type="ECO:0000256" key="2">
    <source>
        <dbReference type="ARBA" id="ARBA00006521"/>
    </source>
</evidence>
<feature type="domain" description="Uracil-DNA glycosylase-like" evidence="12">
    <location>
        <begin position="29"/>
        <end position="188"/>
    </location>
</feature>
<dbReference type="InterPro" id="IPR036895">
    <property type="entry name" value="Uracil-DNA_glycosylase-like_sf"/>
</dbReference>
<comment type="catalytic activity">
    <reaction evidence="1">
        <text>Hydrolyzes single-stranded DNA or mismatched double-stranded DNA and polynucleotides, releasing free uracil.</text>
        <dbReference type="EC" id="3.2.2.27"/>
    </reaction>
</comment>
<evidence type="ECO:0000256" key="9">
    <source>
        <dbReference type="ARBA" id="ARBA00023004"/>
    </source>
</evidence>
<organism evidence="13 14">
    <name type="scientific">Formimonas warabiya</name>
    <dbReference type="NCBI Taxonomy" id="1761012"/>
    <lineage>
        <taxon>Bacteria</taxon>
        <taxon>Bacillati</taxon>
        <taxon>Bacillota</taxon>
        <taxon>Clostridia</taxon>
        <taxon>Eubacteriales</taxon>
        <taxon>Peptococcaceae</taxon>
        <taxon>Candidatus Formimonas</taxon>
    </lineage>
</organism>
<evidence type="ECO:0000256" key="4">
    <source>
        <dbReference type="ARBA" id="ARBA00019403"/>
    </source>
</evidence>
<reference evidence="13 14" key="1">
    <citation type="submission" date="2016-10" db="EMBL/GenBank/DDBJ databases">
        <title>Complete Genome Sequence of Peptococcaceae strain DCMF.</title>
        <authorList>
            <person name="Edwards R.J."/>
            <person name="Holland S.I."/>
            <person name="Deshpande N.P."/>
            <person name="Wong Y.K."/>
            <person name="Ertan H."/>
            <person name="Manefield M."/>
            <person name="Russell T.L."/>
            <person name="Lee M.J."/>
        </authorList>
    </citation>
    <scope>NUCLEOTIDE SEQUENCE [LARGE SCALE GENOMIC DNA]</scope>
    <source>
        <strain evidence="13 14">DCMF</strain>
    </source>
</reference>
<dbReference type="GO" id="GO:0046872">
    <property type="term" value="F:metal ion binding"/>
    <property type="evidence" value="ECO:0007669"/>
    <property type="project" value="UniProtKB-KW"/>
</dbReference>
<keyword evidence="9" id="KW-0408">Iron</keyword>
<dbReference type="Pfam" id="PF03167">
    <property type="entry name" value="UDG"/>
    <property type="match status" value="1"/>
</dbReference>
<keyword evidence="5" id="KW-0004">4Fe-4S</keyword>
<dbReference type="OrthoDB" id="5290748at2"/>
<dbReference type="NCBIfam" id="TIGR00758">
    <property type="entry name" value="UDG_fam4"/>
    <property type="match status" value="1"/>
</dbReference>
<sequence length="203" mass="22750">MFANLPELREAVRSCRNCDLALTRNNVVCGNRDQGCGIFLAGEAPGGDEDLTGQPFTGQAGRELEEFLSILNLSRQDVYIGNVVKCRPTKPSTRGRYGDYANRKPLVKEINACANWFDEEIRLVNPKIIVTLGGVPLSRILGRTVRVGDYRGKAIFSRRYGCHLFPLFHPASVIYDRSKKDIYVQDLVKLKEFLSVAYLPGPR</sequence>
<dbReference type="InterPro" id="IPR051536">
    <property type="entry name" value="UDG_Type-4/5"/>
</dbReference>
<dbReference type="GO" id="GO:0004844">
    <property type="term" value="F:uracil DNA N-glycosylase activity"/>
    <property type="evidence" value="ECO:0007669"/>
    <property type="project" value="UniProtKB-EC"/>
</dbReference>
<evidence type="ECO:0000256" key="5">
    <source>
        <dbReference type="ARBA" id="ARBA00022485"/>
    </source>
</evidence>
<gene>
    <name evidence="13" type="ORF">DCMF_28925</name>
</gene>
<dbReference type="AlphaFoldDB" id="A0A3G1L0Q3"/>
<keyword evidence="8" id="KW-0378">Hydrolase</keyword>
<dbReference type="CDD" id="cd10030">
    <property type="entry name" value="UDG-F4_TTUDGA_SPO1dp_like"/>
    <property type="match status" value="1"/>
</dbReference>
<evidence type="ECO:0000256" key="8">
    <source>
        <dbReference type="ARBA" id="ARBA00022801"/>
    </source>
</evidence>
<dbReference type="SMART" id="SM00986">
    <property type="entry name" value="UDG"/>
    <property type="match status" value="1"/>
</dbReference>
<evidence type="ECO:0000256" key="6">
    <source>
        <dbReference type="ARBA" id="ARBA00022723"/>
    </source>
</evidence>
<evidence type="ECO:0000256" key="3">
    <source>
        <dbReference type="ARBA" id="ARBA00012030"/>
    </source>
</evidence>
<dbReference type="PANTHER" id="PTHR33693">
    <property type="entry name" value="TYPE-5 URACIL-DNA GLYCOSYLASE"/>
    <property type="match status" value="1"/>
</dbReference>
<dbReference type="InterPro" id="IPR005273">
    <property type="entry name" value="Ura-DNA_glyco_family4"/>
</dbReference>
<dbReference type="KEGG" id="fwa:DCMF_28925"/>
<evidence type="ECO:0000313" key="13">
    <source>
        <dbReference type="EMBL" id="ATW28247.1"/>
    </source>
</evidence>
<dbReference type="EMBL" id="CP017634">
    <property type="protein sequence ID" value="ATW28247.1"/>
    <property type="molecule type" value="Genomic_DNA"/>
</dbReference>
<evidence type="ECO:0000259" key="12">
    <source>
        <dbReference type="SMART" id="SM00986"/>
    </source>
</evidence>
<dbReference type="GO" id="GO:0006281">
    <property type="term" value="P:DNA repair"/>
    <property type="evidence" value="ECO:0007669"/>
    <property type="project" value="UniProtKB-KW"/>
</dbReference>
<evidence type="ECO:0000313" key="14">
    <source>
        <dbReference type="Proteomes" id="UP000323521"/>
    </source>
</evidence>
<dbReference type="RefSeq" id="WP_148137659.1">
    <property type="nucleotide sequence ID" value="NZ_CP017634.1"/>
</dbReference>
<dbReference type="Proteomes" id="UP000323521">
    <property type="component" value="Chromosome"/>
</dbReference>
<keyword evidence="6" id="KW-0479">Metal-binding</keyword>
<keyword evidence="7" id="KW-0227">DNA damage</keyword>
<evidence type="ECO:0000256" key="7">
    <source>
        <dbReference type="ARBA" id="ARBA00022763"/>
    </source>
</evidence>
<name>A0A3G1L0Q3_FORW1</name>
<dbReference type="GO" id="GO:0051539">
    <property type="term" value="F:4 iron, 4 sulfur cluster binding"/>
    <property type="evidence" value="ECO:0007669"/>
    <property type="project" value="UniProtKB-KW"/>
</dbReference>
<dbReference type="SMART" id="SM00987">
    <property type="entry name" value="UreE_C"/>
    <property type="match status" value="1"/>
</dbReference>
<protein>
    <recommendedName>
        <fullName evidence="4">Type-4 uracil-DNA glycosylase</fullName>
        <ecNumber evidence="3">3.2.2.27</ecNumber>
    </recommendedName>
</protein>
<evidence type="ECO:0000256" key="1">
    <source>
        <dbReference type="ARBA" id="ARBA00001400"/>
    </source>
</evidence>
<dbReference type="EC" id="3.2.2.27" evidence="3"/>
<dbReference type="InterPro" id="IPR005122">
    <property type="entry name" value="Uracil-DNA_glycosylase-like"/>
</dbReference>
<dbReference type="SUPFAM" id="SSF52141">
    <property type="entry name" value="Uracil-DNA glycosylase-like"/>
    <property type="match status" value="1"/>
</dbReference>
<accession>A0A3G1L0Q3</accession>
<comment type="similarity">
    <text evidence="2">Belongs to the uracil-DNA glycosylase (UDG) superfamily. Type 4 (UDGa) family.</text>
</comment>
<proteinExistence type="inferred from homology"/>
<dbReference type="PANTHER" id="PTHR33693:SF1">
    <property type="entry name" value="TYPE-4 URACIL-DNA GLYCOSYLASE"/>
    <property type="match status" value="1"/>
</dbReference>